<dbReference type="InterPro" id="IPR013830">
    <property type="entry name" value="SGNH_hydro"/>
</dbReference>
<dbReference type="CDD" id="cd04501">
    <property type="entry name" value="SGNH_hydrolase_like_4"/>
    <property type="match status" value="1"/>
</dbReference>
<evidence type="ECO:0000313" key="3">
    <source>
        <dbReference type="Proteomes" id="UP000663181"/>
    </source>
</evidence>
<dbReference type="Proteomes" id="UP000663181">
    <property type="component" value="Chromosome"/>
</dbReference>
<dbReference type="InterPro" id="IPR036514">
    <property type="entry name" value="SGNH_hydro_sf"/>
</dbReference>
<name>A0ABX7GYZ0_9GAMM</name>
<evidence type="ECO:0000313" key="2">
    <source>
        <dbReference type="EMBL" id="QRN55545.1"/>
    </source>
</evidence>
<proteinExistence type="predicted"/>
<evidence type="ECO:0000259" key="1">
    <source>
        <dbReference type="Pfam" id="PF13472"/>
    </source>
</evidence>
<gene>
    <name evidence="2" type="ORF">ISN74_09585</name>
</gene>
<dbReference type="PANTHER" id="PTHR30383:SF5">
    <property type="entry name" value="SGNH HYDROLASE-TYPE ESTERASE DOMAIN-CONTAINING PROTEIN"/>
    <property type="match status" value="1"/>
</dbReference>
<dbReference type="Pfam" id="PF13472">
    <property type="entry name" value="Lipase_GDSL_2"/>
    <property type="match status" value="1"/>
</dbReference>
<dbReference type="InterPro" id="IPR051532">
    <property type="entry name" value="Ester_Hydrolysis_Enzymes"/>
</dbReference>
<protein>
    <submittedName>
        <fullName evidence="2">SGNH/GDSL hydrolase family protein</fullName>
    </submittedName>
</protein>
<dbReference type="Gene3D" id="3.40.50.1110">
    <property type="entry name" value="SGNH hydrolase"/>
    <property type="match status" value="1"/>
</dbReference>
<keyword evidence="3" id="KW-1185">Reference proteome</keyword>
<sequence length="213" mass="23312">MWQDERRLQDFGDLCRYRDANAALPQASSHRVVFMGDSITEAWGTGDPKLFTDDVIDRGVSGQTTPQMVLRFQADVVDLKPAVVHILAGTNDIAGNTGPTSLGAIENNIKTMVELARANHIRVILASLTPVARYPWRPSVTPIESIKALNDWIEAYADKEGLVYVNYFTPLDDGHRGFKAKLAIDGVHPNPAGYAVMSELAKTAISQAHSQTP</sequence>
<feature type="domain" description="SGNH hydrolase-type esterase" evidence="1">
    <location>
        <begin position="34"/>
        <end position="196"/>
    </location>
</feature>
<dbReference type="SUPFAM" id="SSF52266">
    <property type="entry name" value="SGNH hydrolase"/>
    <property type="match status" value="1"/>
</dbReference>
<reference evidence="2 3" key="1">
    <citation type="submission" date="2020-10" db="EMBL/GenBank/DDBJ databases">
        <title>Phylogeny of dyella-like bacteria.</title>
        <authorList>
            <person name="Fu J."/>
        </authorList>
    </citation>
    <scope>NUCLEOTIDE SEQUENCE [LARGE SCALE GENOMIC DNA]</scope>
    <source>
        <strain evidence="2 3">DHOB09</strain>
    </source>
</reference>
<dbReference type="PANTHER" id="PTHR30383">
    <property type="entry name" value="THIOESTERASE 1/PROTEASE 1/LYSOPHOSPHOLIPASE L1"/>
    <property type="match status" value="1"/>
</dbReference>
<accession>A0ABX7GYZ0</accession>
<dbReference type="GO" id="GO:0016787">
    <property type="term" value="F:hydrolase activity"/>
    <property type="evidence" value="ECO:0007669"/>
    <property type="project" value="UniProtKB-KW"/>
</dbReference>
<organism evidence="2 3">
    <name type="scientific">Dyella caseinilytica</name>
    <dbReference type="NCBI Taxonomy" id="1849581"/>
    <lineage>
        <taxon>Bacteria</taxon>
        <taxon>Pseudomonadati</taxon>
        <taxon>Pseudomonadota</taxon>
        <taxon>Gammaproteobacteria</taxon>
        <taxon>Lysobacterales</taxon>
        <taxon>Rhodanobacteraceae</taxon>
        <taxon>Dyella</taxon>
    </lineage>
</organism>
<dbReference type="EMBL" id="CP064030">
    <property type="protein sequence ID" value="QRN55545.1"/>
    <property type="molecule type" value="Genomic_DNA"/>
</dbReference>
<keyword evidence="2" id="KW-0378">Hydrolase</keyword>